<dbReference type="EMBL" id="LAZR01006266">
    <property type="protein sequence ID" value="KKM93428.1"/>
    <property type="molecule type" value="Genomic_DNA"/>
</dbReference>
<gene>
    <name evidence="1" type="ORF">LCGC14_1208600</name>
</gene>
<feature type="non-terminal residue" evidence="1">
    <location>
        <position position="1"/>
    </location>
</feature>
<accession>A0A0F9LJ55</accession>
<protein>
    <submittedName>
        <fullName evidence="1">Uncharacterized protein</fullName>
    </submittedName>
</protein>
<comment type="caution">
    <text evidence="1">The sequence shown here is derived from an EMBL/GenBank/DDBJ whole genome shotgun (WGS) entry which is preliminary data.</text>
</comment>
<organism evidence="1">
    <name type="scientific">marine sediment metagenome</name>
    <dbReference type="NCBI Taxonomy" id="412755"/>
    <lineage>
        <taxon>unclassified sequences</taxon>
        <taxon>metagenomes</taxon>
        <taxon>ecological metagenomes</taxon>
    </lineage>
</organism>
<dbReference type="AlphaFoldDB" id="A0A0F9LJ55"/>
<sequence length="34" mass="4244">THNFDLEQPEVVDGTLPWMWWDEIDEIHEYQQNK</sequence>
<evidence type="ECO:0000313" key="1">
    <source>
        <dbReference type="EMBL" id="KKM93428.1"/>
    </source>
</evidence>
<reference evidence="1" key="1">
    <citation type="journal article" date="2015" name="Nature">
        <title>Complex archaea that bridge the gap between prokaryotes and eukaryotes.</title>
        <authorList>
            <person name="Spang A."/>
            <person name="Saw J.H."/>
            <person name="Jorgensen S.L."/>
            <person name="Zaremba-Niedzwiedzka K."/>
            <person name="Martijn J."/>
            <person name="Lind A.E."/>
            <person name="van Eijk R."/>
            <person name="Schleper C."/>
            <person name="Guy L."/>
            <person name="Ettema T.J."/>
        </authorList>
    </citation>
    <scope>NUCLEOTIDE SEQUENCE</scope>
</reference>
<proteinExistence type="predicted"/>
<name>A0A0F9LJ55_9ZZZZ</name>